<dbReference type="PROSITE" id="PS51746">
    <property type="entry name" value="PPM_2"/>
    <property type="match status" value="1"/>
</dbReference>
<dbReference type="GO" id="GO:0004722">
    <property type="term" value="F:protein serine/threonine phosphatase activity"/>
    <property type="evidence" value="ECO:0007669"/>
    <property type="project" value="InterPro"/>
</dbReference>
<dbReference type="EMBL" id="LXPE01000008">
    <property type="protein sequence ID" value="OBA27458.1"/>
    <property type="molecule type" value="Genomic_DNA"/>
</dbReference>
<dbReference type="OrthoDB" id="416093at2759"/>
<dbReference type="SMART" id="SM00332">
    <property type="entry name" value="PP2Cc"/>
    <property type="match status" value="1"/>
</dbReference>
<protein>
    <submittedName>
        <fullName evidence="3">Protein serine/threonine phosphatase 2C</fullName>
    </submittedName>
</protein>
<dbReference type="PANTHER" id="PTHR13832:SF589">
    <property type="entry name" value="[PYRUVATE DEHYDROGENASE [ACETYL-TRANSFERRING]]-PHOSPHATASE 2, MITOCHONDRIAL"/>
    <property type="match status" value="1"/>
</dbReference>
<proteinExistence type="predicted"/>
<comment type="caution">
    <text evidence="3">The sequence shown here is derived from an EMBL/GenBank/DDBJ whole genome shotgun (WGS) entry which is preliminary data.</text>
</comment>
<dbReference type="PANTHER" id="PTHR13832">
    <property type="entry name" value="PROTEIN PHOSPHATASE 2C"/>
    <property type="match status" value="1"/>
</dbReference>
<dbReference type="Gene3D" id="3.60.40.10">
    <property type="entry name" value="PPM-type phosphatase domain"/>
    <property type="match status" value="1"/>
</dbReference>
<evidence type="ECO:0000313" key="3">
    <source>
        <dbReference type="EMBL" id="OBA27458.1"/>
    </source>
</evidence>
<dbReference type="Proteomes" id="UP000092321">
    <property type="component" value="Unassembled WGS sequence"/>
</dbReference>
<sequence>MGICTQSLKYTLKQNTQGTLSVKLKQLPAYLGHASSRINRFYNEDRVSMHLLKLLTVNQQRFEPDSQNFILPVLNLNIFDGHGGDYIVQQLQDRLAKSFADCKPSKEEFFKILKEYKEIFPGFDDVHYWENLYKKRNKYYDDYILNCSSKKENLLYNGSRMIFDKSGNILDKTALLSDIDRLRIYQTFLGLDLQLYKEKIAEGVPDEEITSGSTASSLFLAPLSEETLEEYNGKTDVFWINNDKLMRLYAAQLGDCKILICDKEGVAHSLTLPHHPNTNKFENKRLSEQKKKKTSQKTKEKMDDSLVGKDAFGEERFLNTFANTRSFGDYMGKPFGLTAEPDIYSYLIGSTKNIPHSEKHKLQFGGDECFVVMVTDGVTNLMSDQEIVDLVTTTVNLRGVKKATPQFVCDEIIKYILEIGGKQADNASCMVLRLSNWGHWPQIDRTGKTREEKLMNQDEMRQ</sequence>
<dbReference type="InterPro" id="IPR001932">
    <property type="entry name" value="PPM-type_phosphatase-like_dom"/>
</dbReference>
<dbReference type="CDD" id="cd00143">
    <property type="entry name" value="PP2Cc"/>
    <property type="match status" value="1"/>
</dbReference>
<name>A0A1B7TFI4_9ASCO</name>
<dbReference type="InterPro" id="IPR015655">
    <property type="entry name" value="PP2C"/>
</dbReference>
<dbReference type="Pfam" id="PF00481">
    <property type="entry name" value="PP2C"/>
    <property type="match status" value="1"/>
</dbReference>
<organism evidence="3 4">
    <name type="scientific">Hanseniaspora valbyensis NRRL Y-1626</name>
    <dbReference type="NCBI Taxonomy" id="766949"/>
    <lineage>
        <taxon>Eukaryota</taxon>
        <taxon>Fungi</taxon>
        <taxon>Dikarya</taxon>
        <taxon>Ascomycota</taxon>
        <taxon>Saccharomycotina</taxon>
        <taxon>Saccharomycetes</taxon>
        <taxon>Saccharomycodales</taxon>
        <taxon>Saccharomycodaceae</taxon>
        <taxon>Hanseniaspora</taxon>
    </lineage>
</organism>
<dbReference type="SUPFAM" id="SSF81606">
    <property type="entry name" value="PP2C-like"/>
    <property type="match status" value="1"/>
</dbReference>
<dbReference type="AlphaFoldDB" id="A0A1B7TFI4"/>
<feature type="domain" description="PPM-type phosphatase" evidence="2">
    <location>
        <begin position="30"/>
        <end position="434"/>
    </location>
</feature>
<evidence type="ECO:0000313" key="4">
    <source>
        <dbReference type="Proteomes" id="UP000092321"/>
    </source>
</evidence>
<feature type="region of interest" description="Disordered" evidence="1">
    <location>
        <begin position="272"/>
        <end position="300"/>
    </location>
</feature>
<evidence type="ECO:0000256" key="1">
    <source>
        <dbReference type="SAM" id="MobiDB-lite"/>
    </source>
</evidence>
<gene>
    <name evidence="3" type="ORF">HANVADRAFT_48127</name>
</gene>
<evidence type="ECO:0000259" key="2">
    <source>
        <dbReference type="PROSITE" id="PS51746"/>
    </source>
</evidence>
<reference evidence="4" key="1">
    <citation type="journal article" date="2016" name="Proc. Natl. Acad. Sci. U.S.A.">
        <title>Comparative genomics of biotechnologically important yeasts.</title>
        <authorList>
            <person name="Riley R."/>
            <person name="Haridas S."/>
            <person name="Wolfe K.H."/>
            <person name="Lopes M.R."/>
            <person name="Hittinger C.T."/>
            <person name="Goeker M."/>
            <person name="Salamov A.A."/>
            <person name="Wisecaver J.H."/>
            <person name="Long T.M."/>
            <person name="Calvey C.H."/>
            <person name="Aerts A.L."/>
            <person name="Barry K.W."/>
            <person name="Choi C."/>
            <person name="Clum A."/>
            <person name="Coughlan A.Y."/>
            <person name="Deshpande S."/>
            <person name="Douglass A.P."/>
            <person name="Hanson S.J."/>
            <person name="Klenk H.-P."/>
            <person name="LaButti K.M."/>
            <person name="Lapidus A."/>
            <person name="Lindquist E.A."/>
            <person name="Lipzen A.M."/>
            <person name="Meier-Kolthoff J.P."/>
            <person name="Ohm R.A."/>
            <person name="Otillar R.P."/>
            <person name="Pangilinan J.L."/>
            <person name="Peng Y."/>
            <person name="Rokas A."/>
            <person name="Rosa C.A."/>
            <person name="Scheuner C."/>
            <person name="Sibirny A.A."/>
            <person name="Slot J.C."/>
            <person name="Stielow J.B."/>
            <person name="Sun H."/>
            <person name="Kurtzman C.P."/>
            <person name="Blackwell M."/>
            <person name="Grigoriev I.V."/>
            <person name="Jeffries T.W."/>
        </authorList>
    </citation>
    <scope>NUCLEOTIDE SEQUENCE [LARGE SCALE GENOMIC DNA]</scope>
    <source>
        <strain evidence="4">NRRL Y-1626</strain>
    </source>
</reference>
<keyword evidence="4" id="KW-1185">Reference proteome</keyword>
<accession>A0A1B7TFI4</accession>
<dbReference type="InterPro" id="IPR036457">
    <property type="entry name" value="PPM-type-like_dom_sf"/>
</dbReference>